<evidence type="ECO:0000313" key="2">
    <source>
        <dbReference type="EMBL" id="RJL51855.1"/>
    </source>
</evidence>
<gene>
    <name evidence="2" type="ORF">D5071_09455</name>
</gene>
<reference evidence="2 3" key="1">
    <citation type="submission" date="2018-09" db="EMBL/GenBank/DDBJ databases">
        <title>Phylogenetic diversity of Pectobacterium and Dickeya strains causing blackleg disease of potato in Morocco.</title>
        <authorList>
            <person name="Oulghazi S."/>
            <person name="Moumni M."/>
            <person name="Faure D."/>
        </authorList>
    </citation>
    <scope>NUCLEOTIDE SEQUENCE [LARGE SCALE GENOMIC DNA]</scope>
    <source>
        <strain evidence="2 3">S1.15.11.2D</strain>
    </source>
</reference>
<accession>A0A419AWX0</accession>
<evidence type="ECO:0000313" key="3">
    <source>
        <dbReference type="Proteomes" id="UP000283655"/>
    </source>
</evidence>
<protein>
    <submittedName>
        <fullName evidence="2">Uncharacterized protein</fullName>
    </submittedName>
</protein>
<dbReference type="Proteomes" id="UP000283655">
    <property type="component" value="Unassembled WGS sequence"/>
</dbReference>
<evidence type="ECO:0000256" key="1">
    <source>
        <dbReference type="SAM" id="Phobius"/>
    </source>
</evidence>
<dbReference type="AlphaFoldDB" id="A0A419AWX0"/>
<feature type="transmembrane region" description="Helical" evidence="1">
    <location>
        <begin position="15"/>
        <end position="36"/>
    </location>
</feature>
<dbReference type="EMBL" id="QZDH01000019">
    <property type="protein sequence ID" value="RJL51855.1"/>
    <property type="molecule type" value="Genomic_DNA"/>
</dbReference>
<name>A0A419AWX0_PECCA</name>
<sequence length="73" mass="8357">MSNGLLVTHFVTKQTLAIILNTFLLSLSAITLFRYLELVSEPATRSDPMGKVDLRYDAYRCVPEIYKFLPLFT</sequence>
<comment type="caution">
    <text evidence="2">The sequence shown here is derived from an EMBL/GenBank/DDBJ whole genome shotgun (WGS) entry which is preliminary data.</text>
</comment>
<keyword evidence="1" id="KW-0812">Transmembrane</keyword>
<proteinExistence type="predicted"/>
<keyword evidence="1" id="KW-0472">Membrane</keyword>
<organism evidence="2 3">
    <name type="scientific">Pectobacterium carotovorum</name>
    <name type="common">Erwinia carotovora</name>
    <dbReference type="NCBI Taxonomy" id="554"/>
    <lineage>
        <taxon>Bacteria</taxon>
        <taxon>Pseudomonadati</taxon>
        <taxon>Pseudomonadota</taxon>
        <taxon>Gammaproteobacteria</taxon>
        <taxon>Enterobacterales</taxon>
        <taxon>Pectobacteriaceae</taxon>
        <taxon>Pectobacterium</taxon>
    </lineage>
</organism>
<keyword evidence="1" id="KW-1133">Transmembrane helix</keyword>